<feature type="domain" description="Peptidase metallopeptidase" evidence="2">
    <location>
        <begin position="56"/>
        <end position="220"/>
    </location>
</feature>
<dbReference type="Proteomes" id="UP000606008">
    <property type="component" value="Unassembled WGS sequence"/>
</dbReference>
<evidence type="ECO:0000313" key="4">
    <source>
        <dbReference type="Proteomes" id="UP000606008"/>
    </source>
</evidence>
<sequence>MAKKKESYSESEGRTLDATPIANDDKGKSFCAMPQRPARVFSPNIDPSREALILLLGNKWANATVLHYYFFDRESDGEFVFFQNGTKEFRTWTGEEAQKDVVRDAFKVWKSVGIGLEFTEVTTRGEAEIRIGFMQGDGAWSFLGRDILGKGPDERTMNFGWDLTRPGEIDTAIHEIGHTLGFPHEHQNPNSGIVWDEEAVINALAAPPNNWSREKTIYNIIRKIAPDTVRGSNWDPNSIMHYPFGPGLIKSPEEYRLKGLNPPGGLSDFDKVWVKQFYPQLNPANDQTLEPFKSVQLKLAPGDQQNFVIEPADTRYYTVQVFGTSDTVAALFEEVDGVFRFKTADDDSGQDRNATIRLKLFKGRRYKLRIRLYYTGSAENNAVMMW</sequence>
<keyword evidence="4" id="KW-1185">Reference proteome</keyword>
<protein>
    <submittedName>
        <fullName evidence="3">Matrixin family metalloprotease</fullName>
    </submittedName>
</protein>
<dbReference type="RefSeq" id="WP_166694026.1">
    <property type="nucleotide sequence ID" value="NZ_WAEL01000012.1"/>
</dbReference>
<dbReference type="InterPro" id="IPR006026">
    <property type="entry name" value="Peptidase_Metallo"/>
</dbReference>
<reference evidence="3" key="1">
    <citation type="submission" date="2024-05" db="EMBL/GenBank/DDBJ databases">
        <authorList>
            <person name="Jung D.-H."/>
        </authorList>
    </citation>
    <scope>NUCLEOTIDE SEQUENCE</scope>
    <source>
        <strain evidence="3">JA-25</strain>
    </source>
</reference>
<dbReference type="GO" id="GO:0008237">
    <property type="term" value="F:metallopeptidase activity"/>
    <property type="evidence" value="ECO:0007669"/>
    <property type="project" value="UniProtKB-KW"/>
</dbReference>
<dbReference type="InterPro" id="IPR024079">
    <property type="entry name" value="MetalloPept_cat_dom_sf"/>
</dbReference>
<dbReference type="Gene3D" id="3.40.390.10">
    <property type="entry name" value="Collagenase (Catalytic Domain)"/>
    <property type="match status" value="1"/>
</dbReference>
<evidence type="ECO:0000256" key="1">
    <source>
        <dbReference type="SAM" id="MobiDB-lite"/>
    </source>
</evidence>
<evidence type="ECO:0000259" key="2">
    <source>
        <dbReference type="SMART" id="SM00235"/>
    </source>
</evidence>
<feature type="region of interest" description="Disordered" evidence="1">
    <location>
        <begin position="1"/>
        <end position="22"/>
    </location>
</feature>
<evidence type="ECO:0000313" key="3">
    <source>
        <dbReference type="EMBL" id="NID13506.1"/>
    </source>
</evidence>
<dbReference type="SMART" id="SM00235">
    <property type="entry name" value="ZnMc"/>
    <property type="match status" value="1"/>
</dbReference>
<gene>
    <name evidence="3" type="ORF">F7231_25290</name>
</gene>
<accession>A0ABX0QQE0</accession>
<organism evidence="3 4">
    <name type="scientific">Fibrivirga algicola</name>
    <dbReference type="NCBI Taxonomy" id="2950420"/>
    <lineage>
        <taxon>Bacteria</taxon>
        <taxon>Pseudomonadati</taxon>
        <taxon>Bacteroidota</taxon>
        <taxon>Cytophagia</taxon>
        <taxon>Cytophagales</taxon>
        <taxon>Spirosomataceae</taxon>
        <taxon>Fibrivirga</taxon>
    </lineage>
</organism>
<dbReference type="SUPFAM" id="SSF55486">
    <property type="entry name" value="Metalloproteases ('zincins'), catalytic domain"/>
    <property type="match status" value="1"/>
</dbReference>
<dbReference type="InterPro" id="IPR001506">
    <property type="entry name" value="Peptidase_M12A"/>
</dbReference>
<dbReference type="Pfam" id="PF01400">
    <property type="entry name" value="Astacin"/>
    <property type="match status" value="1"/>
</dbReference>
<comment type="caution">
    <text evidence="3">The sequence shown here is derived from an EMBL/GenBank/DDBJ whole genome shotgun (WGS) entry which is preliminary data.</text>
</comment>
<keyword evidence="3" id="KW-0645">Protease</keyword>
<keyword evidence="3" id="KW-0378">Hydrolase</keyword>
<name>A0ABX0QQE0_9BACT</name>
<dbReference type="EMBL" id="WAEL01000012">
    <property type="protein sequence ID" value="NID13506.1"/>
    <property type="molecule type" value="Genomic_DNA"/>
</dbReference>
<keyword evidence="3" id="KW-0482">Metalloprotease</keyword>
<proteinExistence type="predicted"/>
<feature type="compositionally biased region" description="Basic and acidic residues" evidence="1">
    <location>
        <begin position="1"/>
        <end position="15"/>
    </location>
</feature>